<gene>
    <name evidence="2" type="ORF">Pmani_032800</name>
</gene>
<keyword evidence="3" id="KW-1185">Reference proteome</keyword>
<evidence type="ECO:0000313" key="3">
    <source>
        <dbReference type="Proteomes" id="UP001292094"/>
    </source>
</evidence>
<evidence type="ECO:0000256" key="1">
    <source>
        <dbReference type="SAM" id="MobiDB-lite"/>
    </source>
</evidence>
<protein>
    <submittedName>
        <fullName evidence="2">Uncharacterized protein</fullName>
    </submittedName>
</protein>
<dbReference type="EMBL" id="JAWZYT010004258">
    <property type="protein sequence ID" value="KAK4294586.1"/>
    <property type="molecule type" value="Genomic_DNA"/>
</dbReference>
<sequence length="92" mass="10541">MRMRRRSRGETSRTLDYLEFTWAENKLQCPGNQPRAMRPGQSESKREEESINQSASSTPSVPTTAHHSTKYFRAGLAEAFYLFSTYHIAPIS</sequence>
<organism evidence="2 3">
    <name type="scientific">Petrolisthes manimaculis</name>
    <dbReference type="NCBI Taxonomy" id="1843537"/>
    <lineage>
        <taxon>Eukaryota</taxon>
        <taxon>Metazoa</taxon>
        <taxon>Ecdysozoa</taxon>
        <taxon>Arthropoda</taxon>
        <taxon>Crustacea</taxon>
        <taxon>Multicrustacea</taxon>
        <taxon>Malacostraca</taxon>
        <taxon>Eumalacostraca</taxon>
        <taxon>Eucarida</taxon>
        <taxon>Decapoda</taxon>
        <taxon>Pleocyemata</taxon>
        <taxon>Anomura</taxon>
        <taxon>Galatheoidea</taxon>
        <taxon>Porcellanidae</taxon>
        <taxon>Petrolisthes</taxon>
    </lineage>
</organism>
<reference evidence="2" key="1">
    <citation type="submission" date="2023-11" db="EMBL/GenBank/DDBJ databases">
        <title>Genome assemblies of two species of porcelain crab, Petrolisthes cinctipes and Petrolisthes manimaculis (Anomura: Porcellanidae).</title>
        <authorList>
            <person name="Angst P."/>
        </authorList>
    </citation>
    <scope>NUCLEOTIDE SEQUENCE</scope>
    <source>
        <strain evidence="2">PB745_02</strain>
        <tissue evidence="2">Gill</tissue>
    </source>
</reference>
<comment type="caution">
    <text evidence="2">The sequence shown here is derived from an EMBL/GenBank/DDBJ whole genome shotgun (WGS) entry which is preliminary data.</text>
</comment>
<feature type="region of interest" description="Disordered" evidence="1">
    <location>
        <begin position="28"/>
        <end position="67"/>
    </location>
</feature>
<proteinExistence type="predicted"/>
<dbReference type="AlphaFoldDB" id="A0AAE1NT43"/>
<feature type="compositionally biased region" description="Low complexity" evidence="1">
    <location>
        <begin position="54"/>
        <end position="66"/>
    </location>
</feature>
<evidence type="ECO:0000313" key="2">
    <source>
        <dbReference type="EMBL" id="KAK4294586.1"/>
    </source>
</evidence>
<accession>A0AAE1NT43</accession>
<dbReference type="Proteomes" id="UP001292094">
    <property type="component" value="Unassembled WGS sequence"/>
</dbReference>
<name>A0AAE1NT43_9EUCA</name>